<gene>
    <name evidence="1" type="ORF">B5M09_004638</name>
</gene>
<accession>A0A425CQW5</accession>
<dbReference type="AlphaFoldDB" id="A0A425CQW5"/>
<evidence type="ECO:0000313" key="2">
    <source>
        <dbReference type="Proteomes" id="UP000284702"/>
    </source>
</evidence>
<name>A0A425CQW5_APHAT</name>
<reference evidence="1" key="1">
    <citation type="submission" date="2018-07" db="EMBL/GenBank/DDBJ databases">
        <title>Annotation of Aphanomyces astaci genome assembly.</title>
        <authorList>
            <person name="Studholme D.J."/>
        </authorList>
    </citation>
    <scope>NUCLEOTIDE SEQUENCE [LARGE SCALE GENOMIC DNA]</scope>
    <source>
        <strain evidence="1">Pc</strain>
    </source>
</reference>
<dbReference type="EMBL" id="MZMZ02004341">
    <property type="protein sequence ID" value="RQM19398.1"/>
    <property type="molecule type" value="Genomic_DNA"/>
</dbReference>
<organism evidence="1 2">
    <name type="scientific">Aphanomyces astaci</name>
    <name type="common">Crayfish plague agent</name>
    <dbReference type="NCBI Taxonomy" id="112090"/>
    <lineage>
        <taxon>Eukaryota</taxon>
        <taxon>Sar</taxon>
        <taxon>Stramenopiles</taxon>
        <taxon>Oomycota</taxon>
        <taxon>Saprolegniomycetes</taxon>
        <taxon>Saprolegniales</taxon>
        <taxon>Verrucalvaceae</taxon>
        <taxon>Aphanomyces</taxon>
    </lineage>
</organism>
<protein>
    <recommendedName>
        <fullName evidence="3">No apical meristem-associated C-terminal domain-containing protein</fullName>
    </recommendedName>
</protein>
<evidence type="ECO:0008006" key="3">
    <source>
        <dbReference type="Google" id="ProtNLM"/>
    </source>
</evidence>
<keyword evidence="2" id="KW-1185">Reference proteome</keyword>
<proteinExistence type="predicted"/>
<dbReference type="PROSITE" id="PS51257">
    <property type="entry name" value="PROKAR_LIPOPROTEIN"/>
    <property type="match status" value="1"/>
</dbReference>
<comment type="caution">
    <text evidence="1">The sequence shown here is derived from an EMBL/GenBank/DDBJ whole genome shotgun (WGS) entry which is preliminary data.</text>
</comment>
<evidence type="ECO:0000313" key="1">
    <source>
        <dbReference type="EMBL" id="RQM19398.1"/>
    </source>
</evidence>
<dbReference type="Proteomes" id="UP000284702">
    <property type="component" value="Unassembled WGS sequence"/>
</dbReference>
<sequence length="77" mass="8781">MRVMKLATVVQLAQGCKKAKRKALEETSMNLKLQDLVRVHEDKNRLFADYMLLKMLLNSTSPQDVANLSQLKADYVS</sequence>